<dbReference type="AlphaFoldDB" id="A0A8J5VQ48"/>
<protein>
    <submittedName>
        <fullName evidence="1">Uncharacterized protein</fullName>
    </submittedName>
</protein>
<accession>A0A8J5VQ48</accession>
<reference evidence="1" key="1">
    <citation type="journal article" date="2021" name="bioRxiv">
        <title>Whole Genome Assembly and Annotation of Northern Wild Rice, Zizania palustris L., Supports a Whole Genome Duplication in the Zizania Genus.</title>
        <authorList>
            <person name="Haas M."/>
            <person name="Kono T."/>
            <person name="Macchietto M."/>
            <person name="Millas R."/>
            <person name="McGilp L."/>
            <person name="Shao M."/>
            <person name="Duquette J."/>
            <person name="Hirsch C.N."/>
            <person name="Kimball J."/>
        </authorList>
    </citation>
    <scope>NUCLEOTIDE SEQUENCE</scope>
    <source>
        <tissue evidence="1">Fresh leaf tissue</tissue>
    </source>
</reference>
<reference evidence="1" key="2">
    <citation type="submission" date="2021-02" db="EMBL/GenBank/DDBJ databases">
        <authorList>
            <person name="Kimball J.A."/>
            <person name="Haas M.W."/>
            <person name="Macchietto M."/>
            <person name="Kono T."/>
            <person name="Duquette J."/>
            <person name="Shao M."/>
        </authorList>
    </citation>
    <scope>NUCLEOTIDE SEQUENCE</scope>
    <source>
        <tissue evidence="1">Fresh leaf tissue</tissue>
    </source>
</reference>
<proteinExistence type="predicted"/>
<dbReference type="Proteomes" id="UP000729402">
    <property type="component" value="Unassembled WGS sequence"/>
</dbReference>
<evidence type="ECO:0000313" key="2">
    <source>
        <dbReference type="Proteomes" id="UP000729402"/>
    </source>
</evidence>
<gene>
    <name evidence="1" type="ORF">GUJ93_ZPchr0001g31896</name>
</gene>
<evidence type="ECO:0000313" key="1">
    <source>
        <dbReference type="EMBL" id="KAG8052309.1"/>
    </source>
</evidence>
<sequence length="132" mass="13998">MEVPLTPVEPRKRVAVAVKLRKFEFVGGRHNIADLVVSVSEQARVLAPHSQAAWQQVPLATIIIGGGSARVLLPSSLVVWQQSLPGGGSRKVLSPSSPVARWRLSKVTVLVAAGSSAALPPSSLAARRRIRS</sequence>
<dbReference type="EMBL" id="JAAALK010000288">
    <property type="protein sequence ID" value="KAG8052309.1"/>
    <property type="molecule type" value="Genomic_DNA"/>
</dbReference>
<comment type="caution">
    <text evidence="1">The sequence shown here is derived from an EMBL/GenBank/DDBJ whole genome shotgun (WGS) entry which is preliminary data.</text>
</comment>
<keyword evidence="2" id="KW-1185">Reference proteome</keyword>
<organism evidence="1 2">
    <name type="scientific">Zizania palustris</name>
    <name type="common">Northern wild rice</name>
    <dbReference type="NCBI Taxonomy" id="103762"/>
    <lineage>
        <taxon>Eukaryota</taxon>
        <taxon>Viridiplantae</taxon>
        <taxon>Streptophyta</taxon>
        <taxon>Embryophyta</taxon>
        <taxon>Tracheophyta</taxon>
        <taxon>Spermatophyta</taxon>
        <taxon>Magnoliopsida</taxon>
        <taxon>Liliopsida</taxon>
        <taxon>Poales</taxon>
        <taxon>Poaceae</taxon>
        <taxon>BOP clade</taxon>
        <taxon>Oryzoideae</taxon>
        <taxon>Oryzeae</taxon>
        <taxon>Zizaniinae</taxon>
        <taxon>Zizania</taxon>
    </lineage>
</organism>
<name>A0A8J5VQ48_ZIZPA</name>